<evidence type="ECO:0000313" key="2">
    <source>
        <dbReference type="EMBL" id="MBM6662975.1"/>
    </source>
</evidence>
<sequence>MHDIMKLHKLFLLATVCCTLSACFKDEPANAECDIEKAWIHAENPQDMFYNLSDTLVNVLYTDNLITFDVKPQTDLTAIAPIFQVTPGATVSPASGSVQDFSHGPVTYKVKSEDGQWEREYYVYFNIVTRTETDTIRYDFEDFTINERHYYAWNHTLSRWDTGNGGYAMTGMATKYDPDQGKYVTDSMAFPTIPYADGYDGYAVKLTTQNTGAFGAMMNMRIAAGNLFIGAFDVSMAVTDAMKATRFGEPFDRTPSKFRGYYQYEPGEQYQDENGSTIADKTDQGDIYAVFYRNHNEANETIVLNGDDVKTSPYIVAIAQVTNIVPTNQWTEFEADFVFSEDIDQTLLNNRGYSLAIVFSSSVDGAYFKGAIGSTLLIDKVELICTDIQ</sequence>
<evidence type="ECO:0000259" key="1">
    <source>
        <dbReference type="Pfam" id="PF13201"/>
    </source>
</evidence>
<dbReference type="InterPro" id="IPR025112">
    <property type="entry name" value="PCMD"/>
</dbReference>
<gene>
    <name evidence="2" type="ORF">H6B30_14700</name>
</gene>
<dbReference type="InterPro" id="IPR038653">
    <property type="entry name" value="Put_CMD_sf"/>
</dbReference>
<dbReference type="AlphaFoldDB" id="A0A938WQR4"/>
<dbReference type="Proteomes" id="UP000764045">
    <property type="component" value="Unassembled WGS sequence"/>
</dbReference>
<dbReference type="PROSITE" id="PS51257">
    <property type="entry name" value="PROKAR_LIPOPROTEIN"/>
    <property type="match status" value="1"/>
</dbReference>
<protein>
    <submittedName>
        <fullName evidence="2">PCMD domain-containing protein</fullName>
    </submittedName>
</protein>
<proteinExistence type="predicted"/>
<feature type="domain" description="Putative carbohydrate metabolism" evidence="1">
    <location>
        <begin position="139"/>
        <end position="384"/>
    </location>
</feature>
<name>A0A938WQR4_9BACT</name>
<evidence type="ECO:0000313" key="3">
    <source>
        <dbReference type="Proteomes" id="UP000764045"/>
    </source>
</evidence>
<dbReference type="Gene3D" id="2.60.120.890">
    <property type="entry name" value="BT2081, beta-jelly-roll domain"/>
    <property type="match status" value="1"/>
</dbReference>
<dbReference type="Gene3D" id="2.60.40.2340">
    <property type="match status" value="1"/>
</dbReference>
<dbReference type="EMBL" id="JACJJL010000037">
    <property type="protein sequence ID" value="MBM6662975.1"/>
    <property type="molecule type" value="Genomic_DNA"/>
</dbReference>
<comment type="caution">
    <text evidence="2">The sequence shown here is derived from an EMBL/GenBank/DDBJ whole genome shotgun (WGS) entry which is preliminary data.</text>
</comment>
<accession>A0A938WQR4</accession>
<dbReference type="Pfam" id="PF13201">
    <property type="entry name" value="PCMD"/>
    <property type="match status" value="1"/>
</dbReference>
<organism evidence="2 3">
    <name type="scientific">Marseilla massiliensis</name>
    <dbReference type="NCBI Taxonomy" id="1841864"/>
    <lineage>
        <taxon>Bacteria</taxon>
        <taxon>Pseudomonadati</taxon>
        <taxon>Bacteroidota</taxon>
        <taxon>Bacteroidia</taxon>
        <taxon>Bacteroidales</taxon>
        <taxon>Prevotellaceae</taxon>
        <taxon>Marseilla</taxon>
    </lineage>
</organism>
<keyword evidence="3" id="KW-1185">Reference proteome</keyword>
<reference evidence="2 3" key="1">
    <citation type="journal article" date="2021" name="Sci. Rep.">
        <title>The distribution of antibiotic resistance genes in chicken gut microbiota commensals.</title>
        <authorList>
            <person name="Juricova H."/>
            <person name="Matiasovicova J."/>
            <person name="Kubasova T."/>
            <person name="Cejkova D."/>
            <person name="Rychlik I."/>
        </authorList>
    </citation>
    <scope>NUCLEOTIDE SEQUENCE [LARGE SCALE GENOMIC DNA]</scope>
    <source>
        <strain evidence="2 3">An819</strain>
    </source>
</reference>